<dbReference type="Pfam" id="PF21099">
    <property type="entry name" value="POLQ_helical"/>
    <property type="match status" value="1"/>
</dbReference>
<evidence type="ECO:0000259" key="17">
    <source>
        <dbReference type="PROSITE" id="PS51192"/>
    </source>
</evidence>
<dbReference type="InterPro" id="IPR002298">
    <property type="entry name" value="DNA_polymerase_A"/>
</dbReference>
<keyword evidence="9" id="KW-0378">Hydrolase</keyword>
<proteinExistence type="inferred from homology"/>
<dbReference type="PROSITE" id="PS51192">
    <property type="entry name" value="HELICASE_ATP_BIND_1"/>
    <property type="match status" value="1"/>
</dbReference>
<dbReference type="SUPFAM" id="SSF52540">
    <property type="entry name" value="P-loop containing nucleoside triphosphate hydrolases"/>
    <property type="match status" value="1"/>
</dbReference>
<evidence type="ECO:0000259" key="18">
    <source>
        <dbReference type="PROSITE" id="PS51194"/>
    </source>
</evidence>
<dbReference type="InterPro" id="IPR019760">
    <property type="entry name" value="DNA-dir_DNA_pol_A_CS"/>
</dbReference>
<dbReference type="InterPro" id="IPR001098">
    <property type="entry name" value="DNA-dir_DNA_pol_A_palm_dom"/>
</dbReference>
<dbReference type="PANTHER" id="PTHR10133:SF62">
    <property type="entry name" value="DNA POLYMERASE THETA"/>
    <property type="match status" value="1"/>
</dbReference>
<dbReference type="InterPro" id="IPR036397">
    <property type="entry name" value="RNaseH_sf"/>
</dbReference>
<dbReference type="InterPro" id="IPR001650">
    <property type="entry name" value="Helicase_C-like"/>
</dbReference>
<dbReference type="Gene3D" id="1.20.1060.10">
    <property type="entry name" value="Taq DNA Polymerase, Chain T, domain 4"/>
    <property type="match status" value="1"/>
</dbReference>
<evidence type="ECO:0000256" key="1">
    <source>
        <dbReference type="ARBA" id="ARBA00001946"/>
    </source>
</evidence>
<protein>
    <recommendedName>
        <fullName evidence="15">DNA polymerase theta</fullName>
        <ecNumber evidence="4">2.7.7.7</ecNumber>
    </recommendedName>
</protein>
<dbReference type="Pfam" id="PF00476">
    <property type="entry name" value="DNA_pol_A"/>
    <property type="match status" value="1"/>
</dbReference>
<evidence type="ECO:0000256" key="3">
    <source>
        <dbReference type="ARBA" id="ARBA00007705"/>
    </source>
</evidence>
<dbReference type="GO" id="GO:0097681">
    <property type="term" value="P:double-strand break repair via alternative nonhomologous end joining"/>
    <property type="evidence" value="ECO:0007669"/>
    <property type="project" value="TreeGrafter"/>
</dbReference>
<keyword evidence="5" id="KW-0808">Transferase</keyword>
<dbReference type="GO" id="GO:0005634">
    <property type="term" value="C:nucleus"/>
    <property type="evidence" value="ECO:0007669"/>
    <property type="project" value="UniProtKB-SubCell"/>
</dbReference>
<comment type="similarity">
    <text evidence="3">Belongs to the DNA polymerase type-A family.</text>
</comment>
<reference evidence="20" key="1">
    <citation type="submission" date="2025-08" db="UniProtKB">
        <authorList>
            <consortium name="RefSeq"/>
        </authorList>
    </citation>
    <scope>IDENTIFICATION</scope>
</reference>
<evidence type="ECO:0000256" key="8">
    <source>
        <dbReference type="ARBA" id="ARBA00022763"/>
    </source>
</evidence>
<evidence type="ECO:0000256" key="16">
    <source>
        <dbReference type="SAM" id="MobiDB-lite"/>
    </source>
</evidence>
<dbReference type="SMART" id="SM00490">
    <property type="entry name" value="HELICc"/>
    <property type="match status" value="1"/>
</dbReference>
<dbReference type="SMART" id="SM00487">
    <property type="entry name" value="DEXDc"/>
    <property type="match status" value="1"/>
</dbReference>
<dbReference type="PROSITE" id="PS51194">
    <property type="entry name" value="HELICASE_CTER"/>
    <property type="match status" value="1"/>
</dbReference>
<dbReference type="GO" id="GO:0005524">
    <property type="term" value="F:ATP binding"/>
    <property type="evidence" value="ECO:0007669"/>
    <property type="project" value="UniProtKB-KW"/>
</dbReference>
<evidence type="ECO:0000256" key="12">
    <source>
        <dbReference type="ARBA" id="ARBA00023204"/>
    </source>
</evidence>
<keyword evidence="6" id="KW-0548">Nucleotidyltransferase</keyword>
<dbReference type="GO" id="GO:0003887">
    <property type="term" value="F:DNA-directed DNA polymerase activity"/>
    <property type="evidence" value="ECO:0007669"/>
    <property type="project" value="UniProtKB-KW"/>
</dbReference>
<dbReference type="GO" id="GO:0006261">
    <property type="term" value="P:DNA-templated DNA replication"/>
    <property type="evidence" value="ECO:0007669"/>
    <property type="project" value="InterPro"/>
</dbReference>
<evidence type="ECO:0000256" key="10">
    <source>
        <dbReference type="ARBA" id="ARBA00022840"/>
    </source>
</evidence>
<evidence type="ECO:0000313" key="19">
    <source>
        <dbReference type="Proteomes" id="UP000515154"/>
    </source>
</evidence>
<organism evidence="19 20">
    <name type="scientific">Octopus sinensis</name>
    <name type="common">East Asian common octopus</name>
    <dbReference type="NCBI Taxonomy" id="2607531"/>
    <lineage>
        <taxon>Eukaryota</taxon>
        <taxon>Metazoa</taxon>
        <taxon>Spiralia</taxon>
        <taxon>Lophotrochozoa</taxon>
        <taxon>Mollusca</taxon>
        <taxon>Cephalopoda</taxon>
        <taxon>Coleoidea</taxon>
        <taxon>Octopodiformes</taxon>
        <taxon>Octopoda</taxon>
        <taxon>Incirrata</taxon>
        <taxon>Octopodidae</taxon>
        <taxon>Octopus</taxon>
    </lineage>
</organism>
<comment type="catalytic activity">
    <reaction evidence="14">
        <text>DNA(n) + a 2'-deoxyribonucleoside 5'-triphosphate = DNA(n+1) + diphosphate</text>
        <dbReference type="Rhea" id="RHEA:22508"/>
        <dbReference type="Rhea" id="RHEA-COMP:17339"/>
        <dbReference type="Rhea" id="RHEA-COMP:17340"/>
        <dbReference type="ChEBI" id="CHEBI:33019"/>
        <dbReference type="ChEBI" id="CHEBI:61560"/>
        <dbReference type="ChEBI" id="CHEBI:173112"/>
        <dbReference type="EC" id="2.7.7.7"/>
    </reaction>
</comment>
<keyword evidence="11" id="KW-0239">DNA-directed DNA polymerase</keyword>
<keyword evidence="10" id="KW-0067">ATP-binding</keyword>
<dbReference type="Gene3D" id="3.40.50.300">
    <property type="entry name" value="P-loop containing nucleotide triphosphate hydrolases"/>
    <property type="match status" value="2"/>
</dbReference>
<dbReference type="Gene3D" id="1.10.3380.20">
    <property type="match status" value="1"/>
</dbReference>
<dbReference type="FunFam" id="3.40.50.300:FF:000885">
    <property type="entry name" value="DNA polymerase theta"/>
    <property type="match status" value="1"/>
</dbReference>
<dbReference type="InterPro" id="IPR046931">
    <property type="entry name" value="HTH_61"/>
</dbReference>
<dbReference type="Pfam" id="PF20470">
    <property type="entry name" value="HTH_61"/>
    <property type="match status" value="1"/>
</dbReference>
<dbReference type="KEGG" id="osn:115224089"/>
<feature type="region of interest" description="Disordered" evidence="16">
    <location>
        <begin position="1197"/>
        <end position="1218"/>
    </location>
</feature>
<dbReference type="GO" id="GO:0016787">
    <property type="term" value="F:hydrolase activity"/>
    <property type="evidence" value="ECO:0007669"/>
    <property type="project" value="UniProtKB-KW"/>
</dbReference>
<keyword evidence="19" id="KW-1185">Reference proteome</keyword>
<dbReference type="InterPro" id="IPR043502">
    <property type="entry name" value="DNA/RNA_pol_sf"/>
</dbReference>
<dbReference type="FunFam" id="1.10.3380.20:FF:000001">
    <property type="entry name" value="DNA polymerase theta"/>
    <property type="match status" value="1"/>
</dbReference>
<comment type="cofactor">
    <cofactor evidence="1">
        <name>Mg(2+)</name>
        <dbReference type="ChEBI" id="CHEBI:18420"/>
    </cofactor>
</comment>
<evidence type="ECO:0000256" key="14">
    <source>
        <dbReference type="ARBA" id="ARBA00049244"/>
    </source>
</evidence>
<dbReference type="FunFam" id="1.10.150.20:FF:000070">
    <property type="entry name" value="DNA polymerase I, putative"/>
    <property type="match status" value="1"/>
</dbReference>
<evidence type="ECO:0000313" key="20">
    <source>
        <dbReference type="RefSeq" id="XP_029650751.1"/>
    </source>
</evidence>
<dbReference type="Gene3D" id="1.10.150.20">
    <property type="entry name" value="5' to 3' exonuclease, C-terminal subdomain"/>
    <property type="match status" value="1"/>
</dbReference>
<evidence type="ECO:0000256" key="4">
    <source>
        <dbReference type="ARBA" id="ARBA00012417"/>
    </source>
</evidence>
<keyword evidence="8" id="KW-0227">DNA damage</keyword>
<comment type="subcellular location">
    <subcellularLocation>
        <location evidence="2">Nucleus</location>
    </subcellularLocation>
</comment>
<dbReference type="FunFam" id="1.20.1060.10:FF:000003">
    <property type="entry name" value="Helicase and polymerase-containing protein TEBICHI"/>
    <property type="match status" value="1"/>
</dbReference>
<feature type="compositionally biased region" description="Basic residues" evidence="16">
    <location>
        <begin position="25"/>
        <end position="42"/>
    </location>
</feature>
<dbReference type="Proteomes" id="UP000515154">
    <property type="component" value="Linkage group LG24"/>
</dbReference>
<accession>A0A6P7TP59</accession>
<sequence length="2411" mass="269641">MSVSKTGQTGQRFLGRFAVSSTCRSLHRKTSRIPKTHRKQKRKSMENSQRNDSKSGKLIHEFSNVKRSSVCALPSQDICNDGPTTLTRYPLSTEKICQVQDEDSPLKNPNEGSFISLQKLEEYQNTTNVGNSKLLLSSWNLPQPILQQYHILGIREMFQWQAECLSTGQTLNGGNLVFSAPTSAGKTMVAELLIFKRVLETKKKAIMILPFVSVAHEKVQYFKFLCDEVGIRVGGFLGSQTPRGGFKNVDIAVCTIEKGNSLVNRLLEDKQLDQLGVIVVDELHMIGDSHRGYLLELMLTKILFVSKQNNFNKSNRIKDAPNKNVQVQIIGMSATLPNLHVIAKWLDASLYTTNFRPVPLTECIKIGQTIFNSAMVKLHELNINTKLKEDADHIVSLCLETVSCGHSVLIFCPTKLWCEKLADNIAREFYHILRQKTVDQEEEATTSLLPIDKEATHDIKVQLERSPAGLDFVLGKTVQCGVAFHHAGLTFDEREIIESAFRVGILKVLVATSTLSSGVNLPARRVIIRSLLFYGQVIDARTYKQMVGRAGRKGVDTKGESILICKVNEKARAYELLNAALPPIKSSFMKCLQDGPTTSLKRAILEIIVSGAAISVSDVSLYSACTLLSASVEDEERRENNVSLVSECIDFLKENEFISARNITKEDSDGAETIESCFFPTKLGSAVLASALSPDEGLHVFTELQRARRCFVLESELHILYLVTPIYNQDIAANLDWYNYYCLWEKLGPGQRRVAELVGVEEGFIAKAIRGYIPVKTSKQLRTLNIHKRFYTCLCLNDLVQEMPLSEVAKKYTCNKGQLQSLQQSAATFAGMVTVFCARLGWTMLEVLLSQFHSRLTFGIQPELCDLVCISLLNGQQARLLFSAGYTSIADLATADAIQLEFVLHTGTQFQSNKQTEDETEWEALKRLRKSRCIWLHGCQGMTAQEAALRIIKEAKHIIEDGLGGVELKWTESASVPQVSGLAQTITQSRNEPNACNLEMNSNSNLSENPHLTNFGNHLVDGNSQSVTNLSVSNSHSGADFSALTINSSTNILGKIILDLQEKQCSENLNSSQEFIQNNTTENHVLSTTYKSTISKPEVHSNARTIFPVNSNDISEPDSTKNKDKVFSNVDDMGRDRNHQLNSETKLLLLRSSSSKKNKTENLEKFSQNITEVHENVCEQLLTPNGGEFHDQLKTLSRESHVESSGKSNQNNPENSTDVDFCADISNLDIFGDSFELDTQMLQIAEKNVNEQKQKMISNQETSPLLFAEDKHPETKVRVQGDECVHFGKQSLLMSENAKEIFENSCFTVQDKEKSPNLEIFQISNSTFGVSHEPSLLLPASCHERIAYDENLSFHNSSVEENDLFQSFEENEAKKACSFDGNRSAKDYETNKYINQSNEDLFTPLPIDIFENQNCSDKTEDVFGESLTATLIEKLLPAETKNAFGKNHHSEIIKVNGINNNAPANALESQKNVTSRPCRRNLDESMISIKKRKRNSSNSETSFSEEKSEEVNLMNYDNSNNDFSPSTPPDLFSLSLDLSSVSTPTLFRSKDSKTMELSSSSVLNKTNNNNETTGQVYSTTNSSAAKSLHSKKTINAGCHSNTVLTTTDQFTKCLKKSNMNSDCLKPMEVDGIENLEEVLDIDQQANNKVVPLCDASQPCSQAEFTIIDVCSSHSLFDTFIAEWLTKQKYALSIGCENLPQDADTGIGANFMQGVPLKHLNDKDTLKFEGSLVAGFAVCWNKHDAYYVALTKDNSIDEPDDTLAPPPIDTTISIDERLQALRKIFTAHSHSDIKIVAFDAKATYRAVTTTTSVAPRYTFMDPKIASWLLDPGAKEYNFHQLIFSYLPSVQHILDDIGGNHGHGSLGLTPTNASPGRRRCTTEAVLIWHLMKHLEETLTEEQLYEPFINVEMPLINTISRMELNGFGFSTEESEVQKNIMQAKISTLEEEAYSLSGHPFSLSSTDDISKVLYLELQLPVNGNPNAAVPKVPYKTLGPKRRLAGFKSHFSTSKQILEKLKVYHRLPSVILEWRQITNSLTKVVFPLLKAKVHLAKMNMYRIFSICQLHTATGRISMFDPNLQNIPKDFQIDLPDVIKETPVTVPDARKSKHRHCKRQTKSNCGQSFAVSMRNAFVPFEGGILVAADYSQLELRIIAHLSKDMKLTNILNRDCDVFKLITSEWKNIPVEQVTDKQRQQAKQICYGMIYGIGAKALGDALNVEENDATVFMETFKSKYPGMKSYIQNTVKQCRQDGYVKTITGRKRYLPNINSSNSYSKLQAERQAVNTTVQGSAADLMKIAMINIDNELIKTFPASSQPHTVDNMIEHAKNGDILLKCRRSPRNRRPCSFLNQPSGAYLLLQIHDELIYEVGLYDLRRAATIIQTQMESAMKLSVRLPVKLKSGPSWGKLDEYTL</sequence>
<feature type="compositionally biased region" description="Polar residues" evidence="16">
    <location>
        <begin position="1466"/>
        <end position="1475"/>
    </location>
</feature>
<dbReference type="InterPro" id="IPR014001">
    <property type="entry name" value="Helicase_ATP-bd"/>
</dbReference>
<dbReference type="Gene3D" id="3.30.420.10">
    <property type="entry name" value="Ribonuclease H-like superfamily/Ribonuclease H"/>
    <property type="match status" value="1"/>
</dbReference>
<dbReference type="Pfam" id="PF00270">
    <property type="entry name" value="DEAD"/>
    <property type="match status" value="1"/>
</dbReference>
<feature type="compositionally biased region" description="Basic and acidic residues" evidence="16">
    <location>
        <begin position="43"/>
        <end position="58"/>
    </location>
</feature>
<dbReference type="PANTHER" id="PTHR10133">
    <property type="entry name" value="DNA POLYMERASE I"/>
    <property type="match status" value="1"/>
</dbReference>
<evidence type="ECO:0000256" key="5">
    <source>
        <dbReference type="ARBA" id="ARBA00022679"/>
    </source>
</evidence>
<dbReference type="CDD" id="cd18026">
    <property type="entry name" value="DEXHc_POLQ-like"/>
    <property type="match status" value="1"/>
</dbReference>
<dbReference type="RefSeq" id="XP_029650751.1">
    <property type="nucleotide sequence ID" value="XM_029794891.2"/>
</dbReference>
<dbReference type="CDD" id="cd18795">
    <property type="entry name" value="SF2_C_Ski2"/>
    <property type="match status" value="1"/>
</dbReference>
<evidence type="ECO:0000256" key="11">
    <source>
        <dbReference type="ARBA" id="ARBA00022932"/>
    </source>
</evidence>
<dbReference type="InterPro" id="IPR048960">
    <property type="entry name" value="POLQ-like_helical"/>
</dbReference>
<dbReference type="Pfam" id="PF00271">
    <property type="entry name" value="Helicase_C"/>
    <property type="match status" value="1"/>
</dbReference>
<feature type="domain" description="Helicase C-terminal" evidence="18">
    <location>
        <begin position="390"/>
        <end position="592"/>
    </location>
</feature>
<dbReference type="GO" id="GO:0003677">
    <property type="term" value="F:DNA binding"/>
    <property type="evidence" value="ECO:0007669"/>
    <property type="project" value="InterPro"/>
</dbReference>
<dbReference type="SUPFAM" id="SSF158702">
    <property type="entry name" value="Sec63 N-terminal domain-like"/>
    <property type="match status" value="1"/>
</dbReference>
<dbReference type="PROSITE" id="PS00447">
    <property type="entry name" value="DNA_POLYMERASE_A"/>
    <property type="match status" value="1"/>
</dbReference>
<feature type="domain" description="Helicase ATP-binding" evidence="17">
    <location>
        <begin position="167"/>
        <end position="354"/>
    </location>
</feature>
<gene>
    <name evidence="20" type="primary">LOC115224089</name>
</gene>
<evidence type="ECO:0000256" key="15">
    <source>
        <dbReference type="ARBA" id="ARBA00074669"/>
    </source>
</evidence>
<evidence type="ECO:0000256" key="6">
    <source>
        <dbReference type="ARBA" id="ARBA00022695"/>
    </source>
</evidence>
<dbReference type="SMART" id="SM00482">
    <property type="entry name" value="POLAc"/>
    <property type="match status" value="1"/>
</dbReference>
<dbReference type="SUPFAM" id="SSF56672">
    <property type="entry name" value="DNA/RNA polymerases"/>
    <property type="match status" value="1"/>
</dbReference>
<evidence type="ECO:0000256" key="2">
    <source>
        <dbReference type="ARBA" id="ARBA00004123"/>
    </source>
</evidence>
<keyword evidence="12" id="KW-0234">DNA repair</keyword>
<keyword evidence="13" id="KW-0539">Nucleus</keyword>
<dbReference type="Gene3D" id="3.30.70.370">
    <property type="match status" value="1"/>
</dbReference>
<dbReference type="PRINTS" id="PR00868">
    <property type="entry name" value="DNAPOLI"/>
</dbReference>
<feature type="region of interest" description="Disordered" evidence="16">
    <location>
        <begin position="1466"/>
        <end position="1509"/>
    </location>
</feature>
<evidence type="ECO:0000256" key="7">
    <source>
        <dbReference type="ARBA" id="ARBA00022741"/>
    </source>
</evidence>
<dbReference type="InterPro" id="IPR027417">
    <property type="entry name" value="P-loop_NTPase"/>
</dbReference>
<evidence type="ECO:0000256" key="13">
    <source>
        <dbReference type="ARBA" id="ARBA00023242"/>
    </source>
</evidence>
<feature type="region of interest" description="Disordered" evidence="16">
    <location>
        <begin position="24"/>
        <end position="58"/>
    </location>
</feature>
<feature type="compositionally biased region" description="Polar residues" evidence="16">
    <location>
        <begin position="1205"/>
        <end position="1218"/>
    </location>
</feature>
<dbReference type="InterPro" id="IPR011545">
    <property type="entry name" value="DEAD/DEAH_box_helicase_dom"/>
</dbReference>
<dbReference type="SUPFAM" id="SSF53098">
    <property type="entry name" value="Ribonuclease H-like"/>
    <property type="match status" value="1"/>
</dbReference>
<dbReference type="CDD" id="cd08638">
    <property type="entry name" value="DNA_pol_A_theta"/>
    <property type="match status" value="1"/>
</dbReference>
<feature type="region of interest" description="Disordered" evidence="16">
    <location>
        <begin position="1108"/>
        <end position="1137"/>
    </location>
</feature>
<keyword evidence="7" id="KW-0547">Nucleotide-binding</keyword>
<dbReference type="EC" id="2.7.7.7" evidence="4"/>
<feature type="compositionally biased region" description="Basic and acidic residues" evidence="16">
    <location>
        <begin position="1118"/>
        <end position="1137"/>
    </location>
</feature>
<evidence type="ECO:0000256" key="9">
    <source>
        <dbReference type="ARBA" id="ARBA00022801"/>
    </source>
</evidence>
<dbReference type="FunFam" id="3.40.50.300:FF:000753">
    <property type="entry name" value="Polymerase (DNA directed), theta"/>
    <property type="match status" value="1"/>
</dbReference>
<name>A0A6P7TP59_9MOLL</name>
<dbReference type="InterPro" id="IPR012337">
    <property type="entry name" value="RNaseH-like_sf"/>
</dbReference>